<evidence type="ECO:0000256" key="1">
    <source>
        <dbReference type="ARBA" id="ARBA00022723"/>
    </source>
</evidence>
<organism evidence="5">
    <name type="scientific">viral metagenome</name>
    <dbReference type="NCBI Taxonomy" id="1070528"/>
    <lineage>
        <taxon>unclassified sequences</taxon>
        <taxon>metagenomes</taxon>
        <taxon>organismal metagenomes</taxon>
    </lineage>
</organism>
<sequence length="435" mass="51205">MNHQFEIDNKWNSITKLKCNNEFKNLILRCKEEPDFIIRFSNSSNYSGYWDLLENYMKQNYNCNPEKSDKFIFLLLLTYPKKYISNLNSFLQLKIAFNELINHGSSENSDFTCNGYYFGDSNNCICSQYIENVYQFINNLSGIIFNVGSVCNNRYRVISENDENYQLMKKAQRDRQQEKKDGLPEGFLQLERLNKKNAKNAKNKNKPTKPTNNSCKLNSIDDNSYITNSKCYRCTNKNIFCQSSKGIFGICSCVSTQFKIKYKSVLKCLQNKIKMFDCLNCNLETRKINDSKLCFICDKSNKIINCKKCFNDSIISINSENIFCDNCISTVKKCIDCNEFIMYDESYRTRCSDCFKLKKQNQEIINKTCENCNCDYEIPIEHQEWRKTCNDCYKKTICHCENCQVQVKIYTVRKDGPNKGKEFYNCKNCKKYKFI</sequence>
<name>A0A6C0KP55_9ZZZZ</name>
<proteinExistence type="predicted"/>
<protein>
    <recommendedName>
        <fullName evidence="4">GRF-type domain-containing protein</fullName>
    </recommendedName>
</protein>
<reference evidence="5" key="1">
    <citation type="journal article" date="2020" name="Nature">
        <title>Giant virus diversity and host interactions through global metagenomics.</title>
        <authorList>
            <person name="Schulz F."/>
            <person name="Roux S."/>
            <person name="Paez-Espino D."/>
            <person name="Jungbluth S."/>
            <person name="Walsh D.A."/>
            <person name="Denef V.J."/>
            <person name="McMahon K.D."/>
            <person name="Konstantinidis K.T."/>
            <person name="Eloe-Fadrosh E.A."/>
            <person name="Kyrpides N.C."/>
            <person name="Woyke T."/>
        </authorList>
    </citation>
    <scope>NUCLEOTIDE SEQUENCE</scope>
    <source>
        <strain evidence="5">GVMAG-S-3300013014-104</strain>
    </source>
</reference>
<accession>A0A6C0KP55</accession>
<dbReference type="EMBL" id="MN740943">
    <property type="protein sequence ID" value="QHU19053.1"/>
    <property type="molecule type" value="Genomic_DNA"/>
</dbReference>
<keyword evidence="1" id="KW-0479">Metal-binding</keyword>
<evidence type="ECO:0000313" key="5">
    <source>
        <dbReference type="EMBL" id="QHU19053.1"/>
    </source>
</evidence>
<evidence type="ECO:0000256" key="3">
    <source>
        <dbReference type="ARBA" id="ARBA00022833"/>
    </source>
</evidence>
<keyword evidence="2" id="KW-0863">Zinc-finger</keyword>
<dbReference type="AlphaFoldDB" id="A0A6C0KP55"/>
<dbReference type="GO" id="GO:0008270">
    <property type="term" value="F:zinc ion binding"/>
    <property type="evidence" value="ECO:0007669"/>
    <property type="project" value="UniProtKB-KW"/>
</dbReference>
<keyword evidence="3" id="KW-0862">Zinc</keyword>
<dbReference type="PROSITE" id="PS51999">
    <property type="entry name" value="ZF_GRF"/>
    <property type="match status" value="1"/>
</dbReference>
<feature type="domain" description="GRF-type" evidence="4">
    <location>
        <begin position="400"/>
        <end position="435"/>
    </location>
</feature>
<evidence type="ECO:0000259" key="4">
    <source>
        <dbReference type="PROSITE" id="PS51999"/>
    </source>
</evidence>
<evidence type="ECO:0000256" key="2">
    <source>
        <dbReference type="ARBA" id="ARBA00022771"/>
    </source>
</evidence>
<dbReference type="InterPro" id="IPR010666">
    <property type="entry name" value="Znf_GRF"/>
</dbReference>